<protein>
    <submittedName>
        <fullName evidence="2">MarR family transcriptional regulator</fullName>
    </submittedName>
</protein>
<name>A0ABU8LHU0_9MICO</name>
<organism evidence="2 3">
    <name type="scientific">Microbacterium bandirmense</name>
    <dbReference type="NCBI Taxonomy" id="3122050"/>
    <lineage>
        <taxon>Bacteria</taxon>
        <taxon>Bacillati</taxon>
        <taxon>Actinomycetota</taxon>
        <taxon>Actinomycetes</taxon>
        <taxon>Micrococcales</taxon>
        <taxon>Microbacteriaceae</taxon>
        <taxon>Microbacterium</taxon>
    </lineage>
</organism>
<evidence type="ECO:0000313" key="2">
    <source>
        <dbReference type="EMBL" id="MEJ1089862.1"/>
    </source>
</evidence>
<dbReference type="SMART" id="SM00347">
    <property type="entry name" value="HTH_MARR"/>
    <property type="match status" value="1"/>
</dbReference>
<dbReference type="PROSITE" id="PS50995">
    <property type="entry name" value="HTH_MARR_2"/>
    <property type="match status" value="1"/>
</dbReference>
<dbReference type="InterPro" id="IPR000835">
    <property type="entry name" value="HTH_MarR-typ"/>
</dbReference>
<dbReference type="SUPFAM" id="SSF46785">
    <property type="entry name" value="Winged helix' DNA-binding domain"/>
    <property type="match status" value="1"/>
</dbReference>
<accession>A0ABU8LHU0</accession>
<dbReference type="Gene3D" id="1.10.10.10">
    <property type="entry name" value="Winged helix-like DNA-binding domain superfamily/Winged helix DNA-binding domain"/>
    <property type="match status" value="1"/>
</dbReference>
<dbReference type="Pfam" id="PF12802">
    <property type="entry name" value="MarR_2"/>
    <property type="match status" value="1"/>
</dbReference>
<keyword evidence="3" id="KW-1185">Reference proteome</keyword>
<dbReference type="InterPro" id="IPR052526">
    <property type="entry name" value="HTH-type_Bedaq_tolerance"/>
</dbReference>
<dbReference type="RefSeq" id="WP_337333505.1">
    <property type="nucleotide sequence ID" value="NZ_JBBDGM010000019.1"/>
</dbReference>
<dbReference type="PANTHER" id="PTHR39515">
    <property type="entry name" value="CONSERVED PROTEIN"/>
    <property type="match status" value="1"/>
</dbReference>
<feature type="domain" description="HTH marR-type" evidence="1">
    <location>
        <begin position="9"/>
        <end position="139"/>
    </location>
</feature>
<comment type="caution">
    <text evidence="2">The sequence shown here is derived from an EMBL/GenBank/DDBJ whole genome shotgun (WGS) entry which is preliminary data.</text>
</comment>
<sequence length="143" mass="15878">MTEDLLATASELRYAVFRLTRRLRGIRAVDTLSDAQLAALGALRVHGRRTLSRLAEHERVTAPTMTATVNGLAELGLVVRIPDEDDRRRVHVEITPQGENVVAETIRGREERLADMMTEADLDAHELSVLREAAALLKRMADA</sequence>
<dbReference type="InterPro" id="IPR036390">
    <property type="entry name" value="WH_DNA-bd_sf"/>
</dbReference>
<dbReference type="EMBL" id="JBBDGM010000019">
    <property type="protein sequence ID" value="MEJ1089862.1"/>
    <property type="molecule type" value="Genomic_DNA"/>
</dbReference>
<evidence type="ECO:0000259" key="1">
    <source>
        <dbReference type="PROSITE" id="PS50995"/>
    </source>
</evidence>
<dbReference type="Proteomes" id="UP001371224">
    <property type="component" value="Unassembled WGS sequence"/>
</dbReference>
<evidence type="ECO:0000313" key="3">
    <source>
        <dbReference type="Proteomes" id="UP001371224"/>
    </source>
</evidence>
<dbReference type="PANTHER" id="PTHR39515:SF2">
    <property type="entry name" value="HTH-TYPE TRANSCRIPTIONAL REGULATOR RV0880"/>
    <property type="match status" value="1"/>
</dbReference>
<dbReference type="InterPro" id="IPR036388">
    <property type="entry name" value="WH-like_DNA-bd_sf"/>
</dbReference>
<gene>
    <name evidence="2" type="ORF">WDU99_16215</name>
</gene>
<proteinExistence type="predicted"/>
<reference evidence="2 3" key="1">
    <citation type="submission" date="2024-02" db="EMBL/GenBank/DDBJ databases">
        <authorList>
            <person name="Saticioglu I.B."/>
        </authorList>
    </citation>
    <scope>NUCLEOTIDE SEQUENCE [LARGE SCALE GENOMIC DNA]</scope>
    <source>
        <strain evidence="2 3">Mu-80</strain>
    </source>
</reference>